<organism evidence="9 10">
    <name type="scientific">Laodelphax striatellus</name>
    <name type="common">Small brown planthopper</name>
    <name type="synonym">Delphax striatella</name>
    <dbReference type="NCBI Taxonomy" id="195883"/>
    <lineage>
        <taxon>Eukaryota</taxon>
        <taxon>Metazoa</taxon>
        <taxon>Ecdysozoa</taxon>
        <taxon>Arthropoda</taxon>
        <taxon>Hexapoda</taxon>
        <taxon>Insecta</taxon>
        <taxon>Pterygota</taxon>
        <taxon>Neoptera</taxon>
        <taxon>Paraneoptera</taxon>
        <taxon>Hemiptera</taxon>
        <taxon>Auchenorrhyncha</taxon>
        <taxon>Fulgoroidea</taxon>
        <taxon>Delphacidae</taxon>
        <taxon>Criomorphinae</taxon>
        <taxon>Laodelphax</taxon>
    </lineage>
</organism>
<proteinExistence type="inferred from homology"/>
<keyword evidence="2" id="KW-0808">Transferase</keyword>
<dbReference type="InParanoid" id="A0A482WJL6"/>
<evidence type="ECO:0000313" key="9">
    <source>
        <dbReference type="EMBL" id="RZF33709.1"/>
    </source>
</evidence>
<keyword evidence="4" id="KW-0418">Kinase</keyword>
<evidence type="ECO:0000256" key="2">
    <source>
        <dbReference type="ARBA" id="ARBA00022679"/>
    </source>
</evidence>
<feature type="domain" description="GHMP kinase C-terminal" evidence="7">
    <location>
        <begin position="373"/>
        <end position="445"/>
    </location>
</feature>
<dbReference type="OrthoDB" id="187738at2759"/>
<dbReference type="GO" id="GO:0005524">
    <property type="term" value="F:ATP binding"/>
    <property type="evidence" value="ECO:0007669"/>
    <property type="project" value="UniProtKB-KW"/>
</dbReference>
<dbReference type="PRINTS" id="PR00473">
    <property type="entry name" value="GALCTOKINASE"/>
</dbReference>
<evidence type="ECO:0000256" key="5">
    <source>
        <dbReference type="ARBA" id="ARBA00022840"/>
    </source>
</evidence>
<reference evidence="9 10" key="1">
    <citation type="journal article" date="2017" name="Gigascience">
        <title>Genome sequence of the small brown planthopper, Laodelphax striatellus.</title>
        <authorList>
            <person name="Zhu J."/>
            <person name="Jiang F."/>
            <person name="Wang X."/>
            <person name="Yang P."/>
            <person name="Bao Y."/>
            <person name="Zhao W."/>
            <person name="Wang W."/>
            <person name="Lu H."/>
            <person name="Wang Q."/>
            <person name="Cui N."/>
            <person name="Li J."/>
            <person name="Chen X."/>
            <person name="Luo L."/>
            <person name="Yu J."/>
            <person name="Kang L."/>
            <person name="Cui F."/>
        </authorList>
    </citation>
    <scope>NUCLEOTIDE SEQUENCE [LARGE SCALE GENOMIC DNA]</scope>
    <source>
        <strain evidence="9">Lst14</strain>
    </source>
</reference>
<dbReference type="Proteomes" id="UP000291343">
    <property type="component" value="Unassembled WGS sequence"/>
</dbReference>
<dbReference type="Pfam" id="PF10509">
    <property type="entry name" value="GalKase_gal_bdg"/>
    <property type="match status" value="1"/>
</dbReference>
<evidence type="ECO:0000259" key="8">
    <source>
        <dbReference type="Pfam" id="PF10509"/>
    </source>
</evidence>
<dbReference type="GO" id="GO:0006012">
    <property type="term" value="P:galactose metabolic process"/>
    <property type="evidence" value="ECO:0007669"/>
    <property type="project" value="InterPro"/>
</dbReference>
<dbReference type="GO" id="GO:0005829">
    <property type="term" value="C:cytosol"/>
    <property type="evidence" value="ECO:0007669"/>
    <property type="project" value="TreeGrafter"/>
</dbReference>
<evidence type="ECO:0008006" key="11">
    <source>
        <dbReference type="Google" id="ProtNLM"/>
    </source>
</evidence>
<dbReference type="PANTHER" id="PTHR10457:SF7">
    <property type="entry name" value="GALACTOKINASE-RELATED"/>
    <property type="match status" value="1"/>
</dbReference>
<dbReference type="PRINTS" id="PR00959">
    <property type="entry name" value="MEVGALKINASE"/>
</dbReference>
<keyword evidence="5" id="KW-0067">ATP-binding</keyword>
<sequence length="471" mass="52388">MELPELWCGSRINKISELDDPALSEEITELKNHFLKKFDNAPLGYVRVPGRVNLIGEHIDYCGYPVCPMAIEKYILVAFGISDKKKEFLHVTNLNKDHPDFINQTDVIEISVDKIGWTSYLLSGLLGIKNEIEKKLKSKEEFEEVKGLCIAVSGNIPEAAGLSSSSALVVAGSIIYSLVHKFDTTKLELAKLCAQSEKFVGTSGGGMDQTIILNAEKGTSKLIEFMPLKLTNCVLPEGAVFVIANSLVKKNKATSSDFNIRVAECRVAAQILAKKDGYHPWKTMSTLSNTQEALQCDVTEMKAKVQQYFHESPYTKKQICEELGIGDQDLDNLCLCPKTYSLETFKLKQRAMHVYSEAERVFTWKKYCESGESIEKFGELMNASHDSLQNLYECSHPELDKLVRICRENGAYGARLTGAGWGGCVVALTTMDKFPAMKSALENYYAVKKDVDLDSVLFAVLPGEGARVIRE</sequence>
<dbReference type="Pfam" id="PF08544">
    <property type="entry name" value="GHMP_kinases_C"/>
    <property type="match status" value="1"/>
</dbReference>
<comment type="caution">
    <text evidence="9">The sequence shown here is derived from an EMBL/GenBank/DDBJ whole genome shotgun (WGS) entry which is preliminary data.</text>
</comment>
<dbReference type="STRING" id="195883.A0A482WJL6"/>
<evidence type="ECO:0000313" key="10">
    <source>
        <dbReference type="Proteomes" id="UP000291343"/>
    </source>
</evidence>
<dbReference type="NCBIfam" id="TIGR00131">
    <property type="entry name" value="gal_kin"/>
    <property type="match status" value="1"/>
</dbReference>
<keyword evidence="10" id="KW-1185">Reference proteome</keyword>
<dbReference type="PROSITE" id="PS00106">
    <property type="entry name" value="GALACTOKINASE"/>
    <property type="match status" value="1"/>
</dbReference>
<dbReference type="InterPro" id="IPR006204">
    <property type="entry name" value="GHMP_kinase_N_dom"/>
</dbReference>
<dbReference type="SMR" id="A0A482WJL6"/>
<gene>
    <name evidence="9" type="ORF">LSTR_LSTR007737</name>
</gene>
<dbReference type="AlphaFoldDB" id="A0A482WJL6"/>
<evidence type="ECO:0000256" key="1">
    <source>
        <dbReference type="ARBA" id="ARBA00006566"/>
    </source>
</evidence>
<comment type="similarity">
    <text evidence="1">Belongs to the GHMP kinase family. GalK subfamily.</text>
</comment>
<evidence type="ECO:0000259" key="7">
    <source>
        <dbReference type="Pfam" id="PF08544"/>
    </source>
</evidence>
<dbReference type="InterPro" id="IPR006203">
    <property type="entry name" value="GHMP_knse_ATP-bd_CS"/>
</dbReference>
<dbReference type="FunCoup" id="A0A482WJL6">
    <property type="interactions" value="1535"/>
</dbReference>
<protein>
    <recommendedName>
        <fullName evidence="11">Galactokinase</fullName>
    </recommendedName>
</protein>
<dbReference type="InterPro" id="IPR019539">
    <property type="entry name" value="GalKase_N"/>
</dbReference>
<dbReference type="Gene3D" id="3.30.70.3170">
    <property type="match status" value="1"/>
</dbReference>
<dbReference type="PROSITE" id="PS00627">
    <property type="entry name" value="GHMP_KINASES_ATP"/>
    <property type="match status" value="1"/>
</dbReference>
<accession>A0A482WJL6</accession>
<dbReference type="PIRSF" id="PIRSF000530">
    <property type="entry name" value="Galactokinase"/>
    <property type="match status" value="1"/>
</dbReference>
<dbReference type="InterPro" id="IPR000705">
    <property type="entry name" value="Galactokinase"/>
</dbReference>
<dbReference type="InterPro" id="IPR013750">
    <property type="entry name" value="GHMP_kinase_C_dom"/>
</dbReference>
<evidence type="ECO:0000259" key="6">
    <source>
        <dbReference type="Pfam" id="PF00288"/>
    </source>
</evidence>
<dbReference type="Gene3D" id="1.20.1440.340">
    <property type="match status" value="1"/>
</dbReference>
<dbReference type="InterPro" id="IPR020568">
    <property type="entry name" value="Ribosomal_Su5_D2-typ_SF"/>
</dbReference>
<dbReference type="GO" id="GO:0004335">
    <property type="term" value="F:galactokinase activity"/>
    <property type="evidence" value="ECO:0007669"/>
    <property type="project" value="InterPro"/>
</dbReference>
<dbReference type="Gene3D" id="3.30.230.10">
    <property type="match status" value="1"/>
</dbReference>
<dbReference type="InterPro" id="IPR014721">
    <property type="entry name" value="Ribsml_uS5_D2-typ_fold_subgr"/>
</dbReference>
<dbReference type="SUPFAM" id="SSF54211">
    <property type="entry name" value="Ribosomal protein S5 domain 2-like"/>
    <property type="match status" value="1"/>
</dbReference>
<dbReference type="EMBL" id="QKKF02033568">
    <property type="protein sequence ID" value="RZF33709.1"/>
    <property type="molecule type" value="Genomic_DNA"/>
</dbReference>
<evidence type="ECO:0000256" key="4">
    <source>
        <dbReference type="ARBA" id="ARBA00022777"/>
    </source>
</evidence>
<dbReference type="InterPro" id="IPR019741">
    <property type="entry name" value="Galactokinase_CS"/>
</dbReference>
<feature type="domain" description="Galactokinase N-terminal" evidence="8">
    <location>
        <begin position="33"/>
        <end position="79"/>
    </location>
</feature>
<evidence type="ECO:0000256" key="3">
    <source>
        <dbReference type="ARBA" id="ARBA00022741"/>
    </source>
</evidence>
<dbReference type="SUPFAM" id="SSF55060">
    <property type="entry name" value="GHMP Kinase, C-terminal domain"/>
    <property type="match status" value="1"/>
</dbReference>
<dbReference type="InterPro" id="IPR006206">
    <property type="entry name" value="Mevalonate/galactokinase"/>
</dbReference>
<feature type="domain" description="GHMP kinase N-terminal" evidence="6">
    <location>
        <begin position="140"/>
        <end position="213"/>
    </location>
</feature>
<name>A0A482WJL6_LAOST</name>
<dbReference type="PANTHER" id="PTHR10457">
    <property type="entry name" value="MEVALONATE KINASE/GALACTOKINASE"/>
    <property type="match status" value="1"/>
</dbReference>
<keyword evidence="3" id="KW-0547">Nucleotide-binding</keyword>
<dbReference type="Pfam" id="PF00288">
    <property type="entry name" value="GHMP_kinases_N"/>
    <property type="match status" value="1"/>
</dbReference>
<dbReference type="InterPro" id="IPR036554">
    <property type="entry name" value="GHMP_kinase_C_sf"/>
</dbReference>